<dbReference type="GO" id="GO:0033980">
    <property type="term" value="F:phosphonopyruvate decarboxylase activity"/>
    <property type="evidence" value="ECO:0007669"/>
    <property type="project" value="UniProtKB-EC"/>
</dbReference>
<dbReference type="CDD" id="cd03371">
    <property type="entry name" value="TPP_PpyrDC"/>
    <property type="match status" value="1"/>
</dbReference>
<dbReference type="InterPro" id="IPR000399">
    <property type="entry name" value="TPP-bd_CS"/>
</dbReference>
<evidence type="ECO:0000256" key="3">
    <source>
        <dbReference type="ARBA" id="ARBA00023239"/>
    </source>
</evidence>
<organism evidence="6 7">
    <name type="scientific">Capnocytophaga cynodegmi</name>
    <dbReference type="NCBI Taxonomy" id="28189"/>
    <lineage>
        <taxon>Bacteria</taxon>
        <taxon>Pseudomonadati</taxon>
        <taxon>Bacteroidota</taxon>
        <taxon>Flavobacteriia</taxon>
        <taxon>Flavobacteriales</taxon>
        <taxon>Flavobacteriaceae</taxon>
        <taxon>Capnocytophaga</taxon>
    </lineage>
</organism>
<protein>
    <submittedName>
        <fullName evidence="6">Phosphonopyruvate decarboxylase</fullName>
        <ecNumber evidence="6">4.1.1.82</ecNumber>
    </submittedName>
</protein>
<gene>
    <name evidence="6" type="primary">aepY</name>
    <name evidence="6" type="ORF">CCYN74_280007</name>
</gene>
<feature type="domain" description="Thiamine pyrophosphate enzyme N-terminal TPP-binding" evidence="5">
    <location>
        <begin position="20"/>
        <end position="122"/>
    </location>
</feature>
<dbReference type="InterPro" id="IPR029061">
    <property type="entry name" value="THDP-binding"/>
</dbReference>
<evidence type="ECO:0000259" key="5">
    <source>
        <dbReference type="Pfam" id="PF02776"/>
    </source>
</evidence>
<sequence>MISPQKFISKIYKQGSFFYAGVPDSLLKHLCACITFDKTYPEVRNIITANEGGAMGLAAGVYLATNEIPVVYLQNSGLGNIVNPLLSLHDKQVYSIPTLLIIGWRGEPGVKDEPQHVKQGEVTLELLDTMGIPYSVLSKNEYEAFLQIDKAYEFMRDNNAPYAIVIKKDTFSDFITCQAESNKQLGVITREEAIKAVVSNANESDVFIATTGMISRELYEIREQFSSSQGKDFLNVGSMGHVSQIALGVALGKPNRRIICLDGDGSVLMHMGGMGIIGDVSPNNLLHIMLNNAAHDSVGGQPTIADKIDFCNMALSLGYKSAFSLEKIEDIELFFKNETYSLPVFLEIKVKKGARKNLGRPKSSPVENKKQFIQFLQER</sequence>
<dbReference type="Gene3D" id="3.40.50.970">
    <property type="match status" value="2"/>
</dbReference>
<dbReference type="SUPFAM" id="SSF52518">
    <property type="entry name" value="Thiamin diphosphate-binding fold (THDP-binding)"/>
    <property type="match status" value="2"/>
</dbReference>
<dbReference type="OrthoDB" id="4494979at2"/>
<dbReference type="GO" id="GO:0030976">
    <property type="term" value="F:thiamine pyrophosphate binding"/>
    <property type="evidence" value="ECO:0007669"/>
    <property type="project" value="InterPro"/>
</dbReference>
<dbReference type="GO" id="GO:0032923">
    <property type="term" value="P:organic phosphonate biosynthetic process"/>
    <property type="evidence" value="ECO:0007669"/>
    <property type="project" value="InterPro"/>
</dbReference>
<dbReference type="PANTHER" id="PTHR42818:SF1">
    <property type="entry name" value="SULFOPYRUVATE DECARBOXYLASE"/>
    <property type="match status" value="1"/>
</dbReference>
<keyword evidence="2" id="KW-0786">Thiamine pyrophosphate</keyword>
<dbReference type="Pfam" id="PF02776">
    <property type="entry name" value="TPP_enzyme_N"/>
    <property type="match status" value="1"/>
</dbReference>
<dbReference type="Pfam" id="PF02775">
    <property type="entry name" value="TPP_enzyme_C"/>
    <property type="match status" value="1"/>
</dbReference>
<reference evidence="6 7" key="1">
    <citation type="submission" date="2015-01" db="EMBL/GenBank/DDBJ databases">
        <authorList>
            <person name="MANFREDI Pablo"/>
        </authorList>
    </citation>
    <scope>NUCLEOTIDE SEQUENCE [LARGE SCALE GENOMIC DNA]</scope>
    <source>
        <strain evidence="6 7">Ccy74</strain>
    </source>
</reference>
<dbReference type="Proteomes" id="UP000038083">
    <property type="component" value="Unassembled WGS sequence"/>
</dbReference>
<dbReference type="InterPro" id="IPR012001">
    <property type="entry name" value="Thiamin_PyroP_enz_TPP-bd_dom"/>
</dbReference>
<evidence type="ECO:0000313" key="7">
    <source>
        <dbReference type="Proteomes" id="UP000038083"/>
    </source>
</evidence>
<dbReference type="EMBL" id="CDOG01000021">
    <property type="protein sequence ID" value="CEN37812.1"/>
    <property type="molecule type" value="Genomic_DNA"/>
</dbReference>
<dbReference type="InterPro" id="IPR051818">
    <property type="entry name" value="TPP_dependent_decarboxylase"/>
</dbReference>
<dbReference type="InterPro" id="IPR017684">
    <property type="entry name" value="Phosphono-pyrv_decarboxylase"/>
</dbReference>
<evidence type="ECO:0000256" key="2">
    <source>
        <dbReference type="ARBA" id="ARBA00023052"/>
    </source>
</evidence>
<dbReference type="GO" id="GO:0000287">
    <property type="term" value="F:magnesium ion binding"/>
    <property type="evidence" value="ECO:0007669"/>
    <property type="project" value="InterPro"/>
</dbReference>
<dbReference type="PROSITE" id="PS00187">
    <property type="entry name" value="TPP_ENZYMES"/>
    <property type="match status" value="1"/>
</dbReference>
<dbReference type="CDD" id="cd07035">
    <property type="entry name" value="TPP_PYR_POX_like"/>
    <property type="match status" value="1"/>
</dbReference>
<dbReference type="InterPro" id="IPR011766">
    <property type="entry name" value="TPP_enzyme_TPP-bd"/>
</dbReference>
<name>A0A0B7HV72_9FLAO</name>
<dbReference type="NCBIfam" id="TIGR03297">
    <property type="entry name" value="Ppyr-DeCO2ase"/>
    <property type="match status" value="1"/>
</dbReference>
<keyword evidence="3 6" id="KW-0456">Lyase</keyword>
<evidence type="ECO:0000256" key="1">
    <source>
        <dbReference type="ARBA" id="ARBA00022793"/>
    </source>
</evidence>
<dbReference type="EC" id="4.1.1.82" evidence="6"/>
<accession>A0A0B7HV72</accession>
<dbReference type="AlphaFoldDB" id="A0A0B7HV72"/>
<feature type="domain" description="Thiamine pyrophosphate enzyme TPP-binding" evidence="4">
    <location>
        <begin position="232"/>
        <end position="336"/>
    </location>
</feature>
<proteinExistence type="predicted"/>
<evidence type="ECO:0000313" key="6">
    <source>
        <dbReference type="EMBL" id="CEN37812.1"/>
    </source>
</evidence>
<dbReference type="PANTHER" id="PTHR42818">
    <property type="entry name" value="SULFOPYRUVATE DECARBOXYLASE SUBUNIT ALPHA"/>
    <property type="match status" value="1"/>
</dbReference>
<dbReference type="FunFam" id="3.40.50.970:FF:000100">
    <property type="entry name" value="Putative phosphonopyruvate decarboxylase"/>
    <property type="match status" value="1"/>
</dbReference>
<keyword evidence="6" id="KW-0670">Pyruvate</keyword>
<keyword evidence="1" id="KW-0210">Decarboxylase</keyword>
<dbReference type="RefSeq" id="WP_018279540.1">
    <property type="nucleotide sequence ID" value="NZ_CDOF01000057.1"/>
</dbReference>
<evidence type="ECO:0000259" key="4">
    <source>
        <dbReference type="Pfam" id="PF02775"/>
    </source>
</evidence>